<accession>A0A1D8A2I9</accession>
<feature type="transmembrane region" description="Helical" evidence="1">
    <location>
        <begin position="6"/>
        <end position="24"/>
    </location>
</feature>
<dbReference type="AlphaFoldDB" id="A0A1D8A2I9"/>
<sequence length="69" mass="7187">MVRLAFGYLLLAAGMMLCLYLALVKIAPLDLPTAGHPPAAPEPLSIYPLPSGSGDSVHMSTHAAEVSQL</sequence>
<name>A0A1D8A2I9_9SPHN</name>
<evidence type="ECO:0000313" key="2">
    <source>
        <dbReference type="EMBL" id="AOR76319.1"/>
    </source>
</evidence>
<gene>
    <name evidence="2" type="ORF">BES08_05755</name>
</gene>
<dbReference type="KEGG" id="nre:BES08_05755"/>
<proteinExistence type="predicted"/>
<dbReference type="RefSeq" id="WP_069707775.1">
    <property type="nucleotide sequence ID" value="NZ_CP017075.1"/>
</dbReference>
<keyword evidence="3" id="KW-1185">Reference proteome</keyword>
<evidence type="ECO:0000256" key="1">
    <source>
        <dbReference type="SAM" id="Phobius"/>
    </source>
</evidence>
<keyword evidence="1" id="KW-0472">Membrane</keyword>
<dbReference type="Proteomes" id="UP000094626">
    <property type="component" value="Chromosome"/>
</dbReference>
<keyword evidence="1" id="KW-0812">Transmembrane</keyword>
<reference evidence="3" key="1">
    <citation type="journal article" date="2017" name="J. Biotechnol.">
        <title>Complete genome sequence of Novosphingobium resinovorum SA1, a versatile xenobiotic-degrading bacterium capable of utilizing sulfanilic acid.</title>
        <authorList>
            <person name="Hegedus B."/>
            <person name="Kos P.B."/>
            <person name="Balint B."/>
            <person name="Maroti G."/>
            <person name="Gan H.M."/>
            <person name="Perei K."/>
            <person name="Rakhely G."/>
        </authorList>
    </citation>
    <scope>NUCLEOTIDE SEQUENCE [LARGE SCALE GENOMIC DNA]</scope>
    <source>
        <strain evidence="3">SA1</strain>
    </source>
</reference>
<dbReference type="EMBL" id="CP017075">
    <property type="protein sequence ID" value="AOR76319.1"/>
    <property type="molecule type" value="Genomic_DNA"/>
</dbReference>
<evidence type="ECO:0000313" key="3">
    <source>
        <dbReference type="Proteomes" id="UP000094626"/>
    </source>
</evidence>
<protein>
    <submittedName>
        <fullName evidence="2">Uncharacterized protein</fullName>
    </submittedName>
</protein>
<keyword evidence="1" id="KW-1133">Transmembrane helix</keyword>
<organism evidence="2 3">
    <name type="scientific">Novosphingobium resinovorum</name>
    <dbReference type="NCBI Taxonomy" id="158500"/>
    <lineage>
        <taxon>Bacteria</taxon>
        <taxon>Pseudomonadati</taxon>
        <taxon>Pseudomonadota</taxon>
        <taxon>Alphaproteobacteria</taxon>
        <taxon>Sphingomonadales</taxon>
        <taxon>Sphingomonadaceae</taxon>
        <taxon>Novosphingobium</taxon>
    </lineage>
</organism>